<dbReference type="InterPro" id="IPR045527">
    <property type="entry name" value="DUF6470"/>
</dbReference>
<reference evidence="3" key="1">
    <citation type="journal article" date="2019" name="Int. J. Syst. Evol. Microbiol.">
        <title>The Global Catalogue of Microorganisms (GCM) 10K type strain sequencing project: providing services to taxonomists for standard genome sequencing and annotation.</title>
        <authorList>
            <consortium name="The Broad Institute Genomics Platform"/>
            <consortium name="The Broad Institute Genome Sequencing Center for Infectious Disease"/>
            <person name="Wu L."/>
            <person name="Ma J."/>
        </authorList>
    </citation>
    <scope>NUCLEOTIDE SEQUENCE [LARGE SCALE GENOMIC DNA]</scope>
    <source>
        <strain evidence="3">JCM 30234</strain>
    </source>
</reference>
<name>A0ABW2UWY9_9BACI</name>
<dbReference type="EMBL" id="JBHTGR010000055">
    <property type="protein sequence ID" value="MFC7747773.1"/>
    <property type="molecule type" value="Genomic_DNA"/>
</dbReference>
<organism evidence="2 3">
    <name type="scientific">Lentibacillus kimchii</name>
    <dbReference type="NCBI Taxonomy" id="1542911"/>
    <lineage>
        <taxon>Bacteria</taxon>
        <taxon>Bacillati</taxon>
        <taxon>Bacillota</taxon>
        <taxon>Bacilli</taxon>
        <taxon>Bacillales</taxon>
        <taxon>Bacillaceae</taxon>
        <taxon>Lentibacillus</taxon>
    </lineage>
</organism>
<feature type="region of interest" description="Disordered" evidence="1">
    <location>
        <begin position="20"/>
        <end position="45"/>
    </location>
</feature>
<accession>A0ABW2UWY9</accession>
<comment type="caution">
    <text evidence="2">The sequence shown here is derived from an EMBL/GenBank/DDBJ whole genome shotgun (WGS) entry which is preliminary data.</text>
</comment>
<dbReference type="Pfam" id="PF20074">
    <property type="entry name" value="DUF6470"/>
    <property type="match status" value="1"/>
</dbReference>
<protein>
    <submittedName>
        <fullName evidence="2">DUF6470 family protein</fullName>
    </submittedName>
</protein>
<sequence>MHLPQIRMTSQMAQIQVQQTSARQEIRQPEAEMSIQQPRADISMNTRPSKLTIDQTEAWADMGLMPISERVKKHAEDGQQGVMEGIARRARQGTEMMKIEKGGDPLVSQAAANAYEPYQPLGMTFIPSRFAVKTNYEPSELQINVNVNKPVINNQPQEPDYTYKPGDVTTSMRQQPDLQIDFAHIDSDFS</sequence>
<gene>
    <name evidence="2" type="ORF">ACFQU8_11305</name>
</gene>
<evidence type="ECO:0000313" key="3">
    <source>
        <dbReference type="Proteomes" id="UP001596620"/>
    </source>
</evidence>
<proteinExistence type="predicted"/>
<dbReference type="RefSeq" id="WP_382360076.1">
    <property type="nucleotide sequence ID" value="NZ_JBHTGR010000055.1"/>
</dbReference>
<dbReference type="Proteomes" id="UP001596620">
    <property type="component" value="Unassembled WGS sequence"/>
</dbReference>
<keyword evidence="3" id="KW-1185">Reference proteome</keyword>
<evidence type="ECO:0000313" key="2">
    <source>
        <dbReference type="EMBL" id="MFC7747773.1"/>
    </source>
</evidence>
<evidence type="ECO:0000256" key="1">
    <source>
        <dbReference type="SAM" id="MobiDB-lite"/>
    </source>
</evidence>